<feature type="signal peptide" evidence="1">
    <location>
        <begin position="1"/>
        <end position="26"/>
    </location>
</feature>
<evidence type="ECO:0000256" key="1">
    <source>
        <dbReference type="SAM" id="SignalP"/>
    </source>
</evidence>
<organism evidence="2 3">
    <name type="scientific">Aquipseudomonas alcaligenes (strain ATCC 14909 / DSM 50342 / CCUG 1425 / JCM 20561 / NBRC 14159 / NCIMB 9945 / NCTC 10367 / 1577)</name>
    <name type="common">Pseudomonas alcaligenes</name>
    <dbReference type="NCBI Taxonomy" id="1215092"/>
    <lineage>
        <taxon>Bacteria</taxon>
        <taxon>Pseudomonadati</taxon>
        <taxon>Pseudomonadota</taxon>
        <taxon>Gammaproteobacteria</taxon>
        <taxon>Pseudomonadales</taxon>
        <taxon>Pseudomonadaceae</taxon>
        <taxon>Aquipseudomonas</taxon>
    </lineage>
</organism>
<sequence>MGKGKSLFRALLGLVGGVLLFAGAMAAEAGPSPSCDLLKNEAATPKNTLTWRKVEPARILEADYYGRIFEANFDQEGSRRFLYKVIYNISGQPAYVSVALLDHSLDDIDVKKIRPQAIFLLEEEARKVVSEGGAREAYGVVHSGKDISIWSLGSGWYFSLEWLGRLVIFELASDRIKYACFEN</sequence>
<evidence type="ECO:0000313" key="3">
    <source>
        <dbReference type="Proteomes" id="UP000016560"/>
    </source>
</evidence>
<reference evidence="2" key="1">
    <citation type="submission" date="2024-09" db="EMBL/GenBank/DDBJ databases">
        <title>Whole genome shotgun sequence of Pseudomonas alcaligenes NBRC 14159.</title>
        <authorList>
            <person name="Yoshida I."/>
            <person name="Hosoyama A."/>
            <person name="Tsuchikane K."/>
            <person name="Noguchi M."/>
            <person name="Hirakata S."/>
            <person name="Ando Y."/>
            <person name="Ohji S."/>
            <person name="Yamazoe A."/>
            <person name="Yamazaki S."/>
            <person name="Fujita N."/>
        </authorList>
    </citation>
    <scope>NUCLEOTIDE SEQUENCE</scope>
    <source>
        <strain evidence="2">NBRC 14159</strain>
    </source>
</reference>
<comment type="caution">
    <text evidence="2">The sequence shown here is derived from an EMBL/GenBank/DDBJ whole genome shotgun (WGS) entry which is preliminary data.</text>
</comment>
<proteinExistence type="predicted"/>
<accession>U2ZTS7</accession>
<dbReference type="AlphaFoldDB" id="U2ZTS7"/>
<name>U2ZTS7_AQUA1</name>
<dbReference type="RefSeq" id="WP_021702898.1">
    <property type="nucleotide sequence ID" value="NZ_BATI01000049.1"/>
</dbReference>
<gene>
    <name evidence="2" type="ORF">PA6_049_00190</name>
</gene>
<dbReference type="EMBL" id="BATI01000049">
    <property type="protein sequence ID" value="GAD64830.1"/>
    <property type="molecule type" value="Genomic_DNA"/>
</dbReference>
<keyword evidence="3" id="KW-1185">Reference proteome</keyword>
<feature type="chain" id="PRO_5004637294" evidence="1">
    <location>
        <begin position="27"/>
        <end position="183"/>
    </location>
</feature>
<dbReference type="Proteomes" id="UP000016560">
    <property type="component" value="Unassembled WGS sequence"/>
</dbReference>
<protein>
    <submittedName>
        <fullName evidence="2">Uncharacterized protein</fullName>
    </submittedName>
</protein>
<evidence type="ECO:0000313" key="2">
    <source>
        <dbReference type="EMBL" id="GAD64830.1"/>
    </source>
</evidence>
<keyword evidence="1" id="KW-0732">Signal</keyword>